<evidence type="ECO:0000256" key="2">
    <source>
        <dbReference type="ARBA" id="ARBA00004406"/>
    </source>
</evidence>
<evidence type="ECO:0000256" key="15">
    <source>
        <dbReference type="ARBA" id="ARBA00023004"/>
    </source>
</evidence>
<comment type="pathway">
    <text evidence="4">Amino-acid degradation; L-phenylalanine degradation; acetoacetate and fumarate from L-phenylalanine: step 3/6.</text>
</comment>
<evidence type="ECO:0000313" key="24">
    <source>
        <dbReference type="EMBL" id="KAF4651668.1"/>
    </source>
</evidence>
<feature type="binding site" evidence="22">
    <location>
        <position position="240"/>
    </location>
    <ligand>
        <name>Fe cation</name>
        <dbReference type="ChEBI" id="CHEBI:24875"/>
    </ligand>
</feature>
<accession>A0A7J6L0X9</accession>
<comment type="cofactor">
    <cofactor evidence="22">
        <name>Fe cation</name>
        <dbReference type="ChEBI" id="CHEBI:24875"/>
    </cofactor>
    <text evidence="22">Binds 1 Fe cation per subunit.</text>
</comment>
<comment type="subcellular location">
    <subcellularLocation>
        <location evidence="3">Cytoplasm</location>
    </subcellularLocation>
    <subcellularLocation>
        <location evidence="2">Endoplasmic reticulum membrane</location>
        <topology evidence="2">Peripheral membrane protein</topology>
    </subcellularLocation>
    <subcellularLocation>
        <location evidence="1">Golgi apparatus membrane</location>
        <topology evidence="1">Peripheral membrane protein</topology>
    </subcellularLocation>
</comment>
<keyword evidence="18" id="KW-0585">Phenylalanine catabolism</keyword>
<evidence type="ECO:0000256" key="22">
    <source>
        <dbReference type="PIRSR" id="PIRSR009283-1"/>
    </source>
</evidence>
<evidence type="ECO:0000256" key="13">
    <source>
        <dbReference type="ARBA" id="ARBA00022964"/>
    </source>
</evidence>
<evidence type="ECO:0000256" key="21">
    <source>
        <dbReference type="PIRNR" id="PIRNR009283"/>
    </source>
</evidence>
<dbReference type="InterPro" id="IPR004360">
    <property type="entry name" value="Glyas_Fos-R_dOase_dom"/>
</dbReference>
<dbReference type="InterPro" id="IPR005956">
    <property type="entry name" value="4OHPhenylPyrv_dOase"/>
</dbReference>
<evidence type="ECO:0000256" key="5">
    <source>
        <dbReference type="ARBA" id="ARBA00005877"/>
    </source>
</evidence>
<evidence type="ECO:0000256" key="4">
    <source>
        <dbReference type="ARBA" id="ARBA00005162"/>
    </source>
</evidence>
<evidence type="ECO:0000256" key="1">
    <source>
        <dbReference type="ARBA" id="ARBA00004395"/>
    </source>
</evidence>
<sequence length="441" mass="48617">MLVSTILRSGPLTVHGGIRAAAAKMSSQARWAGSFSEGATNSGQATIKTTIVAGTGDPYMANPGAKIFPDATNVTGVTGTAFLEFWVGNAKQSAVYYMQCLGFQPVAYSGMETGRMDKASYLLRQGNINVMLSSPLQKGGEMNDFINKHGDGIRNIALECPDAKRAHDLAVSKGAKSFQEVKTYQDDHGEVKISGIDTYGEVKHLFVERGGYKGDCLMPGFVEWDPGYHVEDVGLKYVDHMVGNVGWNEMDVWAKFYREVFGMDQLISFDDKDISTDYTALKSKVMTVDTGLVKYPINEPAVGKKKSQIEEYLEFNNGPGVQHLALATEDIIHTVSAMRARGTCFLRVPDTYYENLEDRVGPIDEDVAVLKDLGILVDRDDKGYLLQIFTRPLTDRPTFFIEIIQRRGGFSFGKGNFKALFVSIEEEQRRRGTLVDSAAAN</sequence>
<dbReference type="InterPro" id="IPR037523">
    <property type="entry name" value="VOC_core"/>
</dbReference>
<evidence type="ECO:0000256" key="12">
    <source>
        <dbReference type="ARBA" id="ARBA00022878"/>
    </source>
</evidence>
<keyword evidence="11" id="KW-0256">Endoplasmic reticulum</keyword>
<comment type="similarity">
    <text evidence="5 21">Belongs to the 4HPPD family.</text>
</comment>
<dbReference type="CDD" id="cd08342">
    <property type="entry name" value="HPPD_N_like"/>
    <property type="match status" value="1"/>
</dbReference>
<comment type="subunit">
    <text evidence="6">Homodimer.</text>
</comment>
<dbReference type="GO" id="GO:0000139">
    <property type="term" value="C:Golgi membrane"/>
    <property type="evidence" value="ECO:0007669"/>
    <property type="project" value="UniProtKB-SubCell"/>
</dbReference>
<dbReference type="SUPFAM" id="SSF54593">
    <property type="entry name" value="Glyoxalase/Bleomycin resistance protein/Dihydroxybiphenyl dioxygenase"/>
    <property type="match status" value="1"/>
</dbReference>
<dbReference type="Proteomes" id="UP000570595">
    <property type="component" value="Unassembled WGS sequence"/>
</dbReference>
<dbReference type="InterPro" id="IPR041736">
    <property type="entry name" value="4OHPhenylPyrv_dOase_N"/>
</dbReference>
<feature type="binding site" evidence="22">
    <location>
        <position position="402"/>
    </location>
    <ligand>
        <name>Fe cation</name>
        <dbReference type="ChEBI" id="CHEBI:24875"/>
    </ligand>
</feature>
<dbReference type="InterPro" id="IPR041735">
    <property type="entry name" value="4OHPhenylPyrv_dOase_C"/>
</dbReference>
<keyword evidence="8" id="KW-0963">Cytoplasm</keyword>
<keyword evidence="14" id="KW-0560">Oxidoreductase</keyword>
<feature type="domain" description="VOC" evidence="23">
    <location>
        <begin position="237"/>
        <end position="391"/>
    </location>
</feature>
<feature type="domain" description="VOC" evidence="23">
    <location>
        <begin position="79"/>
        <end position="209"/>
    </location>
</feature>
<comment type="catalytic activity">
    <reaction evidence="20">
        <text>3-(4-hydroxyphenyl)pyruvate + O2 = homogentisate + CO2</text>
        <dbReference type="Rhea" id="RHEA:16189"/>
        <dbReference type="ChEBI" id="CHEBI:15379"/>
        <dbReference type="ChEBI" id="CHEBI:16169"/>
        <dbReference type="ChEBI" id="CHEBI:16526"/>
        <dbReference type="ChEBI" id="CHEBI:36242"/>
        <dbReference type="EC" id="1.13.11.27"/>
    </reaction>
    <physiologicalReaction direction="left-to-right" evidence="20">
        <dbReference type="Rhea" id="RHEA:16190"/>
    </physiologicalReaction>
</comment>
<dbReference type="Gene3D" id="3.10.180.10">
    <property type="entry name" value="2,3-Dihydroxybiphenyl 1,2-Dioxygenase, domain 1"/>
    <property type="match status" value="2"/>
</dbReference>
<dbReference type="EMBL" id="JABAHT010000640">
    <property type="protein sequence ID" value="KAF4653245.1"/>
    <property type="molecule type" value="Genomic_DNA"/>
</dbReference>
<name>A0A7J6L0X9_PEROL</name>
<comment type="caution">
    <text evidence="25">The sequence shown here is derived from an EMBL/GenBank/DDBJ whole genome shotgun (WGS) entry which is preliminary data.</text>
</comment>
<dbReference type="GO" id="GO:0003868">
    <property type="term" value="F:4-hydroxyphenylpyruvate dioxygenase activity"/>
    <property type="evidence" value="ECO:0007669"/>
    <property type="project" value="UniProtKB-EC"/>
</dbReference>
<evidence type="ECO:0000256" key="16">
    <source>
        <dbReference type="ARBA" id="ARBA00023034"/>
    </source>
</evidence>
<evidence type="ECO:0000256" key="6">
    <source>
        <dbReference type="ARBA" id="ARBA00011738"/>
    </source>
</evidence>
<keyword evidence="9 22" id="KW-0479">Metal-binding</keyword>
<dbReference type="AlphaFoldDB" id="A0A7J6L0X9"/>
<dbReference type="GO" id="GO:0046872">
    <property type="term" value="F:metal ion binding"/>
    <property type="evidence" value="ECO:0007669"/>
    <property type="project" value="UniProtKB-KW"/>
</dbReference>
<evidence type="ECO:0000256" key="20">
    <source>
        <dbReference type="ARBA" id="ARBA00048047"/>
    </source>
</evidence>
<gene>
    <name evidence="24" type="ORF">FOL46_000187</name>
    <name evidence="25" type="ORF">FOZ61_009121</name>
</gene>
<evidence type="ECO:0000256" key="14">
    <source>
        <dbReference type="ARBA" id="ARBA00023002"/>
    </source>
</evidence>
<dbReference type="PANTHER" id="PTHR11959:SF1">
    <property type="entry name" value="4-HYDROXYPHENYLPYRUVATE DIOXYGENASE"/>
    <property type="match status" value="1"/>
</dbReference>
<evidence type="ECO:0000313" key="27">
    <source>
        <dbReference type="Proteomes" id="UP000572268"/>
    </source>
</evidence>
<dbReference type="GO" id="GO:0006572">
    <property type="term" value="P:L-tyrosine catabolic process"/>
    <property type="evidence" value="ECO:0007669"/>
    <property type="project" value="UniProtKB-KW"/>
</dbReference>
<protein>
    <recommendedName>
        <fullName evidence="7 21">4-hydroxyphenylpyruvate dioxygenase</fullName>
    </recommendedName>
</protein>
<dbReference type="CDD" id="cd07250">
    <property type="entry name" value="HPPD_C_like"/>
    <property type="match status" value="1"/>
</dbReference>
<dbReference type="GO" id="GO:0005789">
    <property type="term" value="C:endoplasmic reticulum membrane"/>
    <property type="evidence" value="ECO:0007669"/>
    <property type="project" value="UniProtKB-SubCell"/>
</dbReference>
<dbReference type="GO" id="GO:0042802">
    <property type="term" value="F:identical protein binding"/>
    <property type="evidence" value="ECO:0007669"/>
    <property type="project" value="UniProtKB-ARBA"/>
</dbReference>
<dbReference type="EMBL" id="JABANN010001018">
    <property type="protein sequence ID" value="KAF4651668.1"/>
    <property type="molecule type" value="Genomic_DNA"/>
</dbReference>
<evidence type="ECO:0000259" key="23">
    <source>
        <dbReference type="PROSITE" id="PS51819"/>
    </source>
</evidence>
<evidence type="ECO:0000256" key="8">
    <source>
        <dbReference type="ARBA" id="ARBA00022490"/>
    </source>
</evidence>
<dbReference type="GO" id="GO:0006559">
    <property type="term" value="P:L-phenylalanine catabolic process"/>
    <property type="evidence" value="ECO:0007669"/>
    <property type="project" value="UniProtKB-KW"/>
</dbReference>
<evidence type="ECO:0000256" key="11">
    <source>
        <dbReference type="ARBA" id="ARBA00022824"/>
    </source>
</evidence>
<organism evidence="25 26">
    <name type="scientific">Perkinsus olseni</name>
    <name type="common">Perkinsus atlanticus</name>
    <dbReference type="NCBI Taxonomy" id="32597"/>
    <lineage>
        <taxon>Eukaryota</taxon>
        <taxon>Sar</taxon>
        <taxon>Alveolata</taxon>
        <taxon>Perkinsozoa</taxon>
        <taxon>Perkinsea</taxon>
        <taxon>Perkinsida</taxon>
        <taxon>Perkinsidae</taxon>
        <taxon>Perkinsus</taxon>
    </lineage>
</organism>
<dbReference type="OrthoDB" id="414569at2759"/>
<dbReference type="FunFam" id="3.10.180.10:FF:000022">
    <property type="entry name" value="4-hydroxyphenylpyruvate dioxygenase"/>
    <property type="match status" value="1"/>
</dbReference>
<dbReference type="PANTHER" id="PTHR11959">
    <property type="entry name" value="4-HYDROXYPHENYLPYRUVATE DIOXYGENASE"/>
    <property type="match status" value="1"/>
</dbReference>
<keyword evidence="16" id="KW-0333">Golgi apparatus</keyword>
<dbReference type="PIRSF" id="PIRSF009283">
    <property type="entry name" value="HPP_dOase"/>
    <property type="match status" value="1"/>
</dbReference>
<proteinExistence type="inferred from homology"/>
<keyword evidence="12" id="KW-0828">Tyrosine catabolism</keyword>
<dbReference type="NCBIfam" id="TIGR01263">
    <property type="entry name" value="4HPPD"/>
    <property type="match status" value="1"/>
</dbReference>
<evidence type="ECO:0000313" key="26">
    <source>
        <dbReference type="Proteomes" id="UP000570595"/>
    </source>
</evidence>
<keyword evidence="13" id="KW-0223">Dioxygenase</keyword>
<evidence type="ECO:0000256" key="17">
    <source>
        <dbReference type="ARBA" id="ARBA00023136"/>
    </source>
</evidence>
<keyword evidence="10" id="KW-0677">Repeat</keyword>
<evidence type="ECO:0000256" key="18">
    <source>
        <dbReference type="ARBA" id="ARBA00023232"/>
    </source>
</evidence>
<feature type="binding site" evidence="22">
    <location>
        <position position="323"/>
    </location>
    <ligand>
        <name>Fe cation</name>
        <dbReference type="ChEBI" id="CHEBI:24875"/>
    </ligand>
</feature>
<evidence type="ECO:0000313" key="25">
    <source>
        <dbReference type="EMBL" id="KAF4653245.1"/>
    </source>
</evidence>
<evidence type="ECO:0000256" key="19">
    <source>
        <dbReference type="ARBA" id="ARBA00033727"/>
    </source>
</evidence>
<dbReference type="InterPro" id="IPR029068">
    <property type="entry name" value="Glyas_Bleomycin-R_OHBP_Dase"/>
</dbReference>
<reference evidence="26 27" key="1">
    <citation type="submission" date="2020-04" db="EMBL/GenBank/DDBJ databases">
        <title>Perkinsus olseni comparative genomics.</title>
        <authorList>
            <person name="Bogema D.R."/>
        </authorList>
    </citation>
    <scope>NUCLEOTIDE SEQUENCE [LARGE SCALE GENOMIC DNA]</scope>
    <source>
        <strain evidence="25">ATCC PRA-179</strain>
        <strain evidence="24">ATCC PRA-31</strain>
    </source>
</reference>
<dbReference type="Pfam" id="PF00903">
    <property type="entry name" value="Glyoxalase"/>
    <property type="match status" value="1"/>
</dbReference>
<evidence type="ECO:0000256" key="9">
    <source>
        <dbReference type="ARBA" id="ARBA00022723"/>
    </source>
</evidence>
<keyword evidence="17" id="KW-0472">Membrane</keyword>
<dbReference type="Proteomes" id="UP000572268">
    <property type="component" value="Unassembled WGS sequence"/>
</dbReference>
<comment type="function">
    <text evidence="19">Catalyzes the conversion of 4-hydroxyphenylpyruvic acid to homogentisic acid, one of the steps in tyrosine catabolism.</text>
</comment>
<evidence type="ECO:0000256" key="10">
    <source>
        <dbReference type="ARBA" id="ARBA00022737"/>
    </source>
</evidence>
<evidence type="ECO:0000256" key="3">
    <source>
        <dbReference type="ARBA" id="ARBA00004496"/>
    </source>
</evidence>
<dbReference type="PROSITE" id="PS51819">
    <property type="entry name" value="VOC"/>
    <property type="match status" value="2"/>
</dbReference>
<evidence type="ECO:0000256" key="7">
    <source>
        <dbReference type="ARBA" id="ARBA00018452"/>
    </source>
</evidence>
<dbReference type="Pfam" id="PF14696">
    <property type="entry name" value="Glyoxalase_5"/>
    <property type="match status" value="1"/>
</dbReference>
<keyword evidence="15 22" id="KW-0408">Iron</keyword>